<accession>A0A7W6VS49</accession>
<protein>
    <submittedName>
        <fullName evidence="2">UDP-hydrolyzing UDP-N-acetyl-D-glucosamine 2-epimerase</fullName>
    </submittedName>
</protein>
<name>A0A7W6VS49_9HYPH</name>
<dbReference type="GO" id="GO:0006047">
    <property type="term" value="P:UDP-N-acetylglucosamine metabolic process"/>
    <property type="evidence" value="ECO:0007669"/>
    <property type="project" value="InterPro"/>
</dbReference>
<comment type="caution">
    <text evidence="2">The sequence shown here is derived from an EMBL/GenBank/DDBJ whole genome shotgun (WGS) entry which is preliminary data.</text>
</comment>
<sequence length="388" mass="42939">MVETVRRICAVLVDRANYGRMHPVMRAINADADLELLTVCAGTMLLERFGQAEKIVSADGFKIDGRVFLEVEGSIPATMAKSIGLGVIEFSTEFQRLQPDIVLLIGDRYEALAAAIAAAYMNIPIAHIQGGEVSGSIDESARHAITKFAHLHFPSTERSAQFIRRMGERTDSVFNVGCPSGDYIRSLDTELPANLFTKIGVGGALNSNNPFFLVIYHPVTTHFGSERQQVQQLIEGLAELAHPTLWIWPNIDAGADDISKALRTHREHHKADWLHLVKNLEPITFQKCLKKATCAIGNSSSFIRDSTFSGTPVVLVGERQAGREHGENLTAVRPEKQLITDAIKAQIAHGRYPVSNLYGEGNASVRIVEKIKNFEPYQQKMLQYVSEY</sequence>
<dbReference type="Gene3D" id="3.40.50.2000">
    <property type="entry name" value="Glycogen Phosphorylase B"/>
    <property type="match status" value="2"/>
</dbReference>
<dbReference type="EMBL" id="JACIFV010000028">
    <property type="protein sequence ID" value="MBB4195297.1"/>
    <property type="molecule type" value="Genomic_DNA"/>
</dbReference>
<feature type="domain" description="UDP-N-acetylglucosamine 2-epimerase" evidence="1">
    <location>
        <begin position="27"/>
        <end position="372"/>
    </location>
</feature>
<dbReference type="RefSeq" id="WP_184459765.1">
    <property type="nucleotide sequence ID" value="NZ_JACIFV010000028.1"/>
</dbReference>
<dbReference type="GO" id="GO:0004553">
    <property type="term" value="F:hydrolase activity, hydrolyzing O-glycosyl compounds"/>
    <property type="evidence" value="ECO:0007669"/>
    <property type="project" value="InterPro"/>
</dbReference>
<evidence type="ECO:0000259" key="1">
    <source>
        <dbReference type="Pfam" id="PF02350"/>
    </source>
</evidence>
<dbReference type="InterPro" id="IPR003331">
    <property type="entry name" value="UDP_GlcNAc_Epimerase_2_dom"/>
</dbReference>
<dbReference type="NCBIfam" id="TIGR03568">
    <property type="entry name" value="NeuC_NnaA"/>
    <property type="match status" value="1"/>
</dbReference>
<dbReference type="Pfam" id="PF02350">
    <property type="entry name" value="Epimerase_2"/>
    <property type="match status" value="1"/>
</dbReference>
<dbReference type="InterPro" id="IPR029767">
    <property type="entry name" value="WecB-like"/>
</dbReference>
<organism evidence="2 3">
    <name type="scientific">Rhizobium aethiopicum</name>
    <dbReference type="NCBI Taxonomy" id="1138170"/>
    <lineage>
        <taxon>Bacteria</taxon>
        <taxon>Pseudomonadati</taxon>
        <taxon>Pseudomonadota</taxon>
        <taxon>Alphaproteobacteria</taxon>
        <taxon>Hyphomicrobiales</taxon>
        <taxon>Rhizobiaceae</taxon>
        <taxon>Rhizobium/Agrobacterium group</taxon>
        <taxon>Rhizobium</taxon>
    </lineage>
</organism>
<dbReference type="PANTHER" id="PTHR43174">
    <property type="entry name" value="UDP-N-ACETYLGLUCOSAMINE 2-EPIMERASE"/>
    <property type="match status" value="1"/>
</dbReference>
<evidence type="ECO:0000313" key="2">
    <source>
        <dbReference type="EMBL" id="MBB4195297.1"/>
    </source>
</evidence>
<dbReference type="Proteomes" id="UP000524492">
    <property type="component" value="Unassembled WGS sequence"/>
</dbReference>
<proteinExistence type="predicted"/>
<gene>
    <name evidence="2" type="ORF">GGD53_005487</name>
</gene>
<dbReference type="SUPFAM" id="SSF53756">
    <property type="entry name" value="UDP-Glycosyltransferase/glycogen phosphorylase"/>
    <property type="match status" value="1"/>
</dbReference>
<evidence type="ECO:0000313" key="3">
    <source>
        <dbReference type="Proteomes" id="UP000524492"/>
    </source>
</evidence>
<keyword evidence="3" id="KW-1185">Reference proteome</keyword>
<dbReference type="AlphaFoldDB" id="A0A7W6VS49"/>
<dbReference type="InterPro" id="IPR020004">
    <property type="entry name" value="UDP-GlcNAc_Epase"/>
</dbReference>
<reference evidence="2 3" key="1">
    <citation type="submission" date="2020-08" db="EMBL/GenBank/DDBJ databases">
        <title>Genomic Encyclopedia of Type Strains, Phase IV (KMG-V): Genome sequencing to study the core and pangenomes of soil and plant-associated prokaryotes.</title>
        <authorList>
            <person name="Whitman W."/>
        </authorList>
    </citation>
    <scope>NUCLEOTIDE SEQUENCE [LARGE SCALE GENOMIC DNA]</scope>
    <source>
        <strain evidence="2 3">SEMIA 4074</strain>
    </source>
</reference>
<dbReference type="PANTHER" id="PTHR43174:SF3">
    <property type="entry name" value="UDP-N-ACETYLGLUCOSAMINE 2-EPIMERASE"/>
    <property type="match status" value="1"/>
</dbReference>